<feature type="transmembrane region" description="Helical" evidence="1">
    <location>
        <begin position="20"/>
        <end position="42"/>
    </location>
</feature>
<keyword evidence="1" id="KW-0812">Transmembrane</keyword>
<organism evidence="2 3">
    <name type="scientific">Pristionchus entomophagus</name>
    <dbReference type="NCBI Taxonomy" id="358040"/>
    <lineage>
        <taxon>Eukaryota</taxon>
        <taxon>Metazoa</taxon>
        <taxon>Ecdysozoa</taxon>
        <taxon>Nematoda</taxon>
        <taxon>Chromadorea</taxon>
        <taxon>Rhabditida</taxon>
        <taxon>Rhabditina</taxon>
        <taxon>Diplogasteromorpha</taxon>
        <taxon>Diplogasteroidea</taxon>
        <taxon>Neodiplogasteridae</taxon>
        <taxon>Pristionchus</taxon>
    </lineage>
</organism>
<dbReference type="Proteomes" id="UP001432027">
    <property type="component" value="Unassembled WGS sequence"/>
</dbReference>
<keyword evidence="1" id="KW-0472">Membrane</keyword>
<protein>
    <recommendedName>
        <fullName evidence="4">G protein-coupled receptor</fullName>
    </recommendedName>
</protein>
<comment type="caution">
    <text evidence="2">The sequence shown here is derived from an EMBL/GenBank/DDBJ whole genome shotgun (WGS) entry which is preliminary data.</text>
</comment>
<dbReference type="AlphaFoldDB" id="A0AAV5TUJ8"/>
<reference evidence="2" key="1">
    <citation type="submission" date="2023-10" db="EMBL/GenBank/DDBJ databases">
        <title>Genome assembly of Pristionchus species.</title>
        <authorList>
            <person name="Yoshida K."/>
            <person name="Sommer R.J."/>
        </authorList>
    </citation>
    <scope>NUCLEOTIDE SEQUENCE</scope>
    <source>
        <strain evidence="2">RS0144</strain>
    </source>
</reference>
<accession>A0AAV5TUJ8</accession>
<name>A0AAV5TUJ8_9BILA</name>
<proteinExistence type="predicted"/>
<sequence>DVWHDEALESCTFMMAEMTAFFSPLIVVFYTDEYIWAILCVLRTAPETKHDNVSHNLSMTTSPVVPSQI</sequence>
<evidence type="ECO:0000313" key="3">
    <source>
        <dbReference type="Proteomes" id="UP001432027"/>
    </source>
</evidence>
<feature type="non-terminal residue" evidence="2">
    <location>
        <position position="69"/>
    </location>
</feature>
<evidence type="ECO:0000256" key="1">
    <source>
        <dbReference type="SAM" id="Phobius"/>
    </source>
</evidence>
<keyword evidence="1" id="KW-1133">Transmembrane helix</keyword>
<evidence type="ECO:0000313" key="2">
    <source>
        <dbReference type="EMBL" id="GMS98158.1"/>
    </source>
</evidence>
<keyword evidence="3" id="KW-1185">Reference proteome</keyword>
<gene>
    <name evidence="2" type="ORF">PENTCL1PPCAC_20333</name>
</gene>
<dbReference type="EMBL" id="BTSX01000005">
    <property type="protein sequence ID" value="GMS98158.1"/>
    <property type="molecule type" value="Genomic_DNA"/>
</dbReference>
<evidence type="ECO:0008006" key="4">
    <source>
        <dbReference type="Google" id="ProtNLM"/>
    </source>
</evidence>
<feature type="non-terminal residue" evidence="2">
    <location>
        <position position="1"/>
    </location>
</feature>